<dbReference type="Gene3D" id="3.90.79.10">
    <property type="entry name" value="Nucleoside Triphosphate Pyrophosphohydrolase"/>
    <property type="match status" value="1"/>
</dbReference>
<evidence type="ECO:0000313" key="8">
    <source>
        <dbReference type="Proteomes" id="UP000295626"/>
    </source>
</evidence>
<keyword evidence="8" id="KW-1185">Reference proteome</keyword>
<dbReference type="PANTHER" id="PTHR43046:SF14">
    <property type="entry name" value="MUTT_NUDIX FAMILY PROTEIN"/>
    <property type="match status" value="1"/>
</dbReference>
<dbReference type="PRINTS" id="PR00502">
    <property type="entry name" value="NUDIXFAMILY"/>
</dbReference>
<evidence type="ECO:0000256" key="5">
    <source>
        <dbReference type="SAM" id="MobiDB-lite"/>
    </source>
</evidence>
<evidence type="ECO:0000313" key="7">
    <source>
        <dbReference type="EMBL" id="TDC00352.1"/>
    </source>
</evidence>
<dbReference type="Proteomes" id="UP000295626">
    <property type="component" value="Unassembled WGS sequence"/>
</dbReference>
<evidence type="ECO:0000259" key="6">
    <source>
        <dbReference type="PROSITE" id="PS51462"/>
    </source>
</evidence>
<comment type="caution">
    <text evidence="7">The sequence shown here is derived from an EMBL/GenBank/DDBJ whole genome shotgun (WGS) entry which is preliminary data.</text>
</comment>
<keyword evidence="3 4" id="KW-0378">Hydrolase</keyword>
<evidence type="ECO:0000256" key="2">
    <source>
        <dbReference type="ARBA" id="ARBA00005582"/>
    </source>
</evidence>
<feature type="domain" description="Nudix hydrolase" evidence="6">
    <location>
        <begin position="35"/>
        <end position="167"/>
    </location>
</feature>
<gene>
    <name evidence="7" type="ORF">E1091_05080</name>
</gene>
<dbReference type="PROSITE" id="PS00893">
    <property type="entry name" value="NUDIX_BOX"/>
    <property type="match status" value="1"/>
</dbReference>
<dbReference type="PROSITE" id="PS51462">
    <property type="entry name" value="NUDIX"/>
    <property type="match status" value="1"/>
</dbReference>
<reference evidence="7 8" key="1">
    <citation type="submission" date="2019-02" db="EMBL/GenBank/DDBJ databases">
        <title>Draft genome sequences of novel Actinobacteria.</title>
        <authorList>
            <person name="Sahin N."/>
            <person name="Ay H."/>
            <person name="Saygin H."/>
        </authorList>
    </citation>
    <scope>NUCLEOTIDE SEQUENCE [LARGE SCALE GENOMIC DNA]</scope>
    <source>
        <strain evidence="7 8">JCM 30529</strain>
    </source>
</reference>
<dbReference type="InterPro" id="IPR000086">
    <property type="entry name" value="NUDIX_hydrolase_dom"/>
</dbReference>
<comment type="similarity">
    <text evidence="2 4">Belongs to the Nudix hydrolase family.</text>
</comment>
<evidence type="ECO:0000256" key="3">
    <source>
        <dbReference type="ARBA" id="ARBA00022801"/>
    </source>
</evidence>
<dbReference type="InterPro" id="IPR020084">
    <property type="entry name" value="NUDIX_hydrolase_CS"/>
</dbReference>
<sequence>MRRSHLPPPPDRTPPNRPSPNHTPARYCRDVPTEPLRCAGALIVGDDGRIFFQRRSPQRRLFPDCWDIVGGHLEPGEEIQDALRREVTEETGWSVAEVLGPVGEYRYTGDDGLTRVESDFLVRVDGDLAHPRLEEGKHTEFRWLAEDEVGLLDEHRHVNDGLIRRIAEDAFAALRAIGR</sequence>
<dbReference type="CDD" id="cd02883">
    <property type="entry name" value="NUDIX_Hydrolase"/>
    <property type="match status" value="1"/>
</dbReference>
<dbReference type="EMBL" id="SMKE01000110">
    <property type="protein sequence ID" value="TDC00352.1"/>
    <property type="molecule type" value="Genomic_DNA"/>
</dbReference>
<dbReference type="Pfam" id="PF00293">
    <property type="entry name" value="NUDIX"/>
    <property type="match status" value="1"/>
</dbReference>
<protein>
    <submittedName>
        <fullName evidence="7">NUDIX domain-containing protein</fullName>
    </submittedName>
</protein>
<dbReference type="InterPro" id="IPR015797">
    <property type="entry name" value="NUDIX_hydrolase-like_dom_sf"/>
</dbReference>
<comment type="cofactor">
    <cofactor evidence="1">
        <name>Mg(2+)</name>
        <dbReference type="ChEBI" id="CHEBI:18420"/>
    </cofactor>
</comment>
<dbReference type="InterPro" id="IPR020476">
    <property type="entry name" value="Nudix_hydrolase"/>
</dbReference>
<organism evidence="7 8">
    <name type="scientific">Micromonospora fluostatini</name>
    <dbReference type="NCBI Taxonomy" id="1629071"/>
    <lineage>
        <taxon>Bacteria</taxon>
        <taxon>Bacillati</taxon>
        <taxon>Actinomycetota</taxon>
        <taxon>Actinomycetes</taxon>
        <taxon>Micromonosporales</taxon>
        <taxon>Micromonosporaceae</taxon>
        <taxon>Micromonospora</taxon>
    </lineage>
</organism>
<evidence type="ECO:0000256" key="1">
    <source>
        <dbReference type="ARBA" id="ARBA00001946"/>
    </source>
</evidence>
<feature type="region of interest" description="Disordered" evidence="5">
    <location>
        <begin position="1"/>
        <end position="26"/>
    </location>
</feature>
<dbReference type="SUPFAM" id="SSF55811">
    <property type="entry name" value="Nudix"/>
    <property type="match status" value="1"/>
</dbReference>
<accession>A0ABY2DJI8</accession>
<evidence type="ECO:0000256" key="4">
    <source>
        <dbReference type="RuleBase" id="RU003476"/>
    </source>
</evidence>
<proteinExistence type="inferred from homology"/>
<feature type="compositionally biased region" description="Pro residues" evidence="5">
    <location>
        <begin position="1"/>
        <end position="18"/>
    </location>
</feature>
<name>A0ABY2DJI8_9ACTN</name>
<dbReference type="PANTHER" id="PTHR43046">
    <property type="entry name" value="GDP-MANNOSE MANNOSYL HYDROLASE"/>
    <property type="match status" value="1"/>
</dbReference>